<dbReference type="InterPro" id="IPR007492">
    <property type="entry name" value="LytTR_DNA-bd_dom"/>
</dbReference>
<dbReference type="AlphaFoldDB" id="A0AB72YYI8"/>
<dbReference type="EMBL" id="AEHJ01000034">
    <property type="protein sequence ID" value="EFO76835.1"/>
    <property type="molecule type" value="Genomic_DNA"/>
</dbReference>
<feature type="domain" description="HTH LytTR-type" evidence="3">
    <location>
        <begin position="141"/>
        <end position="201"/>
    </location>
</feature>
<dbReference type="InterPro" id="IPR046947">
    <property type="entry name" value="LytR-like"/>
</dbReference>
<protein>
    <submittedName>
        <fullName evidence="4">Response regulator receiver domain protein</fullName>
    </submittedName>
</protein>
<dbReference type="RefSeq" id="WP_003841212.1">
    <property type="nucleotide sequence ID" value="NZ_AEHJ01000034.1"/>
</dbReference>
<proteinExistence type="predicted"/>
<feature type="domain" description="Response regulatory" evidence="2">
    <location>
        <begin position="2"/>
        <end position="120"/>
    </location>
</feature>
<evidence type="ECO:0000259" key="2">
    <source>
        <dbReference type="PROSITE" id="PS50110"/>
    </source>
</evidence>
<dbReference type="Proteomes" id="UP000003457">
    <property type="component" value="Unassembled WGS sequence"/>
</dbReference>
<reference evidence="4 5" key="1">
    <citation type="submission" date="2010-10" db="EMBL/GenBank/DDBJ databases">
        <authorList>
            <person name="Durkin A.S."/>
            <person name="Madupu R."/>
            <person name="Torralba M."/>
            <person name="Gillis M."/>
            <person name="Methe B."/>
            <person name="Sutton G."/>
            <person name="Nelson K.E."/>
        </authorList>
    </citation>
    <scope>NUCLEOTIDE SEQUENCE [LARGE SCALE GENOMIC DNA]</scope>
    <source>
        <strain evidence="4 5">JCVIHMP022</strain>
    </source>
</reference>
<organism evidence="4 5">
    <name type="scientific">Bifidobacterium dentium JCVIHMP022</name>
    <dbReference type="NCBI Taxonomy" id="553191"/>
    <lineage>
        <taxon>Bacteria</taxon>
        <taxon>Bacillati</taxon>
        <taxon>Actinomycetota</taxon>
        <taxon>Actinomycetes</taxon>
        <taxon>Bifidobacteriales</taxon>
        <taxon>Bifidobacteriaceae</taxon>
        <taxon>Bifidobacterium</taxon>
    </lineage>
</organism>
<dbReference type="SMART" id="SM00850">
    <property type="entry name" value="LytTR"/>
    <property type="match status" value="1"/>
</dbReference>
<comment type="caution">
    <text evidence="4">The sequence shown here is derived from an EMBL/GenBank/DDBJ whole genome shotgun (WGS) entry which is preliminary data.</text>
</comment>
<evidence type="ECO:0000313" key="4">
    <source>
        <dbReference type="EMBL" id="EFO76835.1"/>
    </source>
</evidence>
<name>A0AB72YYI8_9BIFI</name>
<accession>A0AB72YYI8</accession>
<evidence type="ECO:0000256" key="1">
    <source>
        <dbReference type="PROSITE-ProRule" id="PRU00169"/>
    </source>
</evidence>
<evidence type="ECO:0000313" key="5">
    <source>
        <dbReference type="Proteomes" id="UP000003457"/>
    </source>
</evidence>
<dbReference type="Gene3D" id="2.40.50.1020">
    <property type="entry name" value="LytTr DNA-binding domain"/>
    <property type="match status" value="1"/>
</dbReference>
<dbReference type="CDD" id="cd00156">
    <property type="entry name" value="REC"/>
    <property type="match status" value="1"/>
</dbReference>
<dbReference type="PROSITE" id="PS50110">
    <property type="entry name" value="RESPONSE_REGULATORY"/>
    <property type="match status" value="1"/>
</dbReference>
<dbReference type="GO" id="GO:0003677">
    <property type="term" value="F:DNA binding"/>
    <property type="evidence" value="ECO:0007669"/>
    <property type="project" value="InterPro"/>
</dbReference>
<evidence type="ECO:0000259" key="3">
    <source>
        <dbReference type="PROSITE" id="PS50930"/>
    </source>
</evidence>
<dbReference type="GO" id="GO:0000156">
    <property type="term" value="F:phosphorelay response regulator activity"/>
    <property type="evidence" value="ECO:0007669"/>
    <property type="project" value="InterPro"/>
</dbReference>
<gene>
    <name evidence="4" type="ORF">HMPREF9003_2176</name>
</gene>
<dbReference type="InterPro" id="IPR011006">
    <property type="entry name" value="CheY-like_superfamily"/>
</dbReference>
<dbReference type="Pfam" id="PF04397">
    <property type="entry name" value="LytTR"/>
    <property type="match status" value="1"/>
</dbReference>
<dbReference type="SUPFAM" id="SSF52172">
    <property type="entry name" value="CheY-like"/>
    <property type="match status" value="1"/>
</dbReference>
<dbReference type="PANTHER" id="PTHR37299:SF1">
    <property type="entry name" value="STAGE 0 SPORULATION PROTEIN A HOMOLOG"/>
    <property type="match status" value="1"/>
</dbReference>
<dbReference type="Gene3D" id="3.40.50.2300">
    <property type="match status" value="1"/>
</dbReference>
<dbReference type="SMART" id="SM00448">
    <property type="entry name" value="REC"/>
    <property type="match status" value="1"/>
</dbReference>
<feature type="modified residue" description="4-aspartylphosphate" evidence="1">
    <location>
        <position position="57"/>
    </location>
</feature>
<dbReference type="PANTHER" id="PTHR37299">
    <property type="entry name" value="TRANSCRIPTIONAL REGULATOR-RELATED"/>
    <property type="match status" value="1"/>
</dbReference>
<dbReference type="InterPro" id="IPR001789">
    <property type="entry name" value="Sig_transdc_resp-reg_receiver"/>
</dbReference>
<dbReference type="Pfam" id="PF00072">
    <property type="entry name" value="Response_reg"/>
    <property type="match status" value="1"/>
</dbReference>
<keyword evidence="1" id="KW-0597">Phosphoprotein</keyword>
<dbReference type="PROSITE" id="PS50930">
    <property type="entry name" value="HTH_LYTTR"/>
    <property type="match status" value="1"/>
</dbReference>
<sequence length="236" mass="26647">MRIAIVDDDAAMRVVMNGHCLRYGEERGMHFDVECFSNGDDLLADYRRGRFAILFLDVEMPGTDGLEVARRVRRVDDAVTIVFVTNMAQCAIHGYEVAASDYIVKPLTYFDFELKFTKALRLAKGHAETVVTIDTVDGLRSFAIGEIHYVEVLDHYLLFHTQSGVYKARGSINEQSKTLQSYGFARIHKSYCVNLRHIKLLGATGLDCAGTTLPIGRTYKTSLMQEYLRFLGSVER</sequence>